<evidence type="ECO:0000313" key="5">
    <source>
        <dbReference type="Proteomes" id="UP000183447"/>
    </source>
</evidence>
<evidence type="ECO:0000256" key="2">
    <source>
        <dbReference type="SAM" id="Phobius"/>
    </source>
</evidence>
<organism evidence="4 5">
    <name type="scientific">Devosia enhydra</name>
    <dbReference type="NCBI Taxonomy" id="665118"/>
    <lineage>
        <taxon>Bacteria</taxon>
        <taxon>Pseudomonadati</taxon>
        <taxon>Pseudomonadota</taxon>
        <taxon>Alphaproteobacteria</taxon>
        <taxon>Hyphomicrobiales</taxon>
        <taxon>Devosiaceae</taxon>
        <taxon>Devosia</taxon>
    </lineage>
</organism>
<dbReference type="PANTHER" id="PTHR10579:SF43">
    <property type="entry name" value="ZINC FINGER (C3HC4-TYPE RING FINGER) FAMILY PROTEIN"/>
    <property type="match status" value="1"/>
</dbReference>
<evidence type="ECO:0000313" key="4">
    <source>
        <dbReference type="EMBL" id="SFZ83443.1"/>
    </source>
</evidence>
<keyword evidence="2" id="KW-0812">Transmembrane</keyword>
<dbReference type="CDD" id="cd01465">
    <property type="entry name" value="vWA_subgroup"/>
    <property type="match status" value="1"/>
</dbReference>
<dbReference type="AlphaFoldDB" id="A0A1K2HWJ4"/>
<keyword evidence="2" id="KW-1133">Transmembrane helix</keyword>
<dbReference type="STRING" id="665118.SAMN02983003_1646"/>
<dbReference type="InterPro" id="IPR051266">
    <property type="entry name" value="CLCR"/>
</dbReference>
<dbReference type="RefSeq" id="WP_072340743.1">
    <property type="nucleotide sequence ID" value="NZ_FPKU01000001.1"/>
</dbReference>
<dbReference type="SMART" id="SM00327">
    <property type="entry name" value="VWA"/>
    <property type="match status" value="1"/>
</dbReference>
<evidence type="ECO:0000259" key="3">
    <source>
        <dbReference type="PROSITE" id="PS50234"/>
    </source>
</evidence>
<feature type="compositionally biased region" description="Low complexity" evidence="1">
    <location>
        <begin position="160"/>
        <end position="169"/>
    </location>
</feature>
<dbReference type="SUPFAM" id="SSF53300">
    <property type="entry name" value="vWA-like"/>
    <property type="match status" value="1"/>
</dbReference>
<dbReference type="Pfam" id="PF12450">
    <property type="entry name" value="vWF_A"/>
    <property type="match status" value="1"/>
</dbReference>
<reference evidence="4 5" key="1">
    <citation type="submission" date="2016-11" db="EMBL/GenBank/DDBJ databases">
        <authorList>
            <person name="Jaros S."/>
            <person name="Januszkiewicz K."/>
            <person name="Wedrychowicz H."/>
        </authorList>
    </citation>
    <scope>NUCLEOTIDE SEQUENCE [LARGE SCALE GENOMIC DNA]</scope>
    <source>
        <strain evidence="4 5">ATCC 23634</strain>
    </source>
</reference>
<dbReference type="InterPro" id="IPR021908">
    <property type="entry name" value="YfbK_C"/>
</dbReference>
<dbReference type="Pfam" id="PF00092">
    <property type="entry name" value="VWA"/>
    <property type="match status" value="1"/>
</dbReference>
<accession>A0A1K2HWJ4</accession>
<dbReference type="EMBL" id="FPKU01000001">
    <property type="protein sequence ID" value="SFZ83443.1"/>
    <property type="molecule type" value="Genomic_DNA"/>
</dbReference>
<proteinExistence type="predicted"/>
<evidence type="ECO:0000256" key="1">
    <source>
        <dbReference type="SAM" id="MobiDB-lite"/>
    </source>
</evidence>
<keyword evidence="2" id="KW-0472">Membrane</keyword>
<dbReference type="InterPro" id="IPR022156">
    <property type="entry name" value="Uncharacterised_YfbK_N"/>
</dbReference>
<dbReference type="Pfam" id="PF12034">
    <property type="entry name" value="YfbK_C"/>
    <property type="match status" value="1"/>
</dbReference>
<keyword evidence="5" id="KW-1185">Reference proteome</keyword>
<dbReference type="OrthoDB" id="9805121at2"/>
<gene>
    <name evidence="4" type="ORF">SAMN02983003_1646</name>
</gene>
<protein>
    <submittedName>
        <fullName evidence="4">Ca-activated chloride channel family protein</fullName>
    </submittedName>
</protein>
<feature type="transmembrane region" description="Helical" evidence="2">
    <location>
        <begin position="75"/>
        <end position="95"/>
    </location>
</feature>
<dbReference type="InterPro" id="IPR002035">
    <property type="entry name" value="VWF_A"/>
</dbReference>
<feature type="domain" description="VWFA" evidence="3">
    <location>
        <begin position="336"/>
        <end position="517"/>
    </location>
</feature>
<dbReference type="InterPro" id="IPR036465">
    <property type="entry name" value="vWFA_dom_sf"/>
</dbReference>
<dbReference type="PANTHER" id="PTHR10579">
    <property type="entry name" value="CALCIUM-ACTIVATED CHLORIDE CHANNEL REGULATOR"/>
    <property type="match status" value="1"/>
</dbReference>
<feature type="region of interest" description="Disordered" evidence="1">
    <location>
        <begin position="150"/>
        <end position="175"/>
    </location>
</feature>
<sequence>MTDRIDEKLALLKRRDIPAPDAATRREAINAAMTAFDISQADKVRKAAQGGGLIGRLRSILPDFARNWTMDTRTAFGLSTAAVALVMLPLGWQLYSTTALQPGRPLPAAIEIAARPEAAQAPVEMASRQADAVVSQSMQERAEEIIVKAEPAPSPPPAASAPTAIAPAPQRTGGVRLSAGETMTKRSADGMSAAMPQAAAPASPASQVGVYGEQNRFRPITPFEPMTGDSFAPFTESGLVRTNQQPVSTFSVDVDTSSYSYMRRALTEGWLPAPEAIRLEELINYFPYDYPAPVSAEEPFSTSISVYPSPWNSRTQILHVGIKGYAPLAGERQPANLTFLIDTSGSMDAPDRLPLLKRAFALLLDQLGEGDTIAIVAYAGSAGVVLEPTSADDKATILAALDRLSAGGSTAGSAGIELAYRLAERNADGPGIDRVILATDGDFNVGIDDPEALKSFIRTKRASGVSLSVLGFGQGNLDDTTMQALAQNGNGNAAYIDSLREAQKVLVEQVGGTLQTIASDVKVQVEFNPAQIAEYRLIGYETRALEREDFNDDRVDAGDIGAGHTVTALYEITPVGSGAERFDALRYGERPAAPVAATEPSDELAFVKLRYKQPGEAESRLIEIPVGPSSVLDSLDAASPDMRFAAAVAAFGQTLRGSDFGTMDYAAIEALARGARGADEGGYRAEFIALVGLARTLGRP</sequence>
<dbReference type="Gene3D" id="3.40.50.410">
    <property type="entry name" value="von Willebrand factor, type A domain"/>
    <property type="match status" value="1"/>
</dbReference>
<dbReference type="Proteomes" id="UP000183447">
    <property type="component" value="Unassembled WGS sequence"/>
</dbReference>
<name>A0A1K2HWJ4_9HYPH</name>
<dbReference type="PROSITE" id="PS50234">
    <property type="entry name" value="VWFA"/>
    <property type="match status" value="1"/>
</dbReference>